<keyword evidence="1" id="KW-0217">Developmental protein</keyword>
<dbReference type="GO" id="GO:0005576">
    <property type="term" value="C:extracellular region"/>
    <property type="evidence" value="ECO:0007669"/>
    <property type="project" value="InterPro"/>
</dbReference>
<dbReference type="InterPro" id="IPR036508">
    <property type="entry name" value="Chitin-bd_dom_sf"/>
</dbReference>
<keyword evidence="6" id="KW-0325">Glycoprotein</keyword>
<evidence type="ECO:0000256" key="5">
    <source>
        <dbReference type="ARBA" id="ARBA00023157"/>
    </source>
</evidence>
<name>G0NU93_CAEBE</name>
<feature type="domain" description="Chitin-binding type-2" evidence="9">
    <location>
        <begin position="1310"/>
        <end position="1366"/>
    </location>
</feature>
<keyword evidence="11" id="KW-1185">Reference proteome</keyword>
<feature type="compositionally biased region" description="Polar residues" evidence="7">
    <location>
        <begin position="862"/>
        <end position="918"/>
    </location>
</feature>
<evidence type="ECO:0000313" key="11">
    <source>
        <dbReference type="Proteomes" id="UP000008068"/>
    </source>
</evidence>
<feature type="compositionally biased region" description="Acidic residues" evidence="7">
    <location>
        <begin position="1051"/>
        <end position="1060"/>
    </location>
</feature>
<dbReference type="EMBL" id="GL379948">
    <property type="protein sequence ID" value="EGT37718.1"/>
    <property type="molecule type" value="Genomic_DNA"/>
</dbReference>
<evidence type="ECO:0000256" key="2">
    <source>
        <dbReference type="ARBA" id="ARBA00022669"/>
    </source>
</evidence>
<evidence type="ECO:0000256" key="3">
    <source>
        <dbReference type="ARBA" id="ARBA00022729"/>
    </source>
</evidence>
<evidence type="ECO:0000256" key="6">
    <source>
        <dbReference type="ARBA" id="ARBA00023180"/>
    </source>
</evidence>
<feature type="domain" description="Chitin-binding type-2" evidence="9">
    <location>
        <begin position="1247"/>
        <end position="1305"/>
    </location>
</feature>
<dbReference type="Proteomes" id="UP000008068">
    <property type="component" value="Unassembled WGS sequence"/>
</dbReference>
<feature type="domain" description="Chitin-binding type-2" evidence="9">
    <location>
        <begin position="28"/>
        <end position="83"/>
    </location>
</feature>
<feature type="domain" description="Chitin-binding type-2" evidence="9">
    <location>
        <begin position="1099"/>
        <end position="1151"/>
    </location>
</feature>
<feature type="region of interest" description="Disordered" evidence="7">
    <location>
        <begin position="261"/>
        <end position="312"/>
    </location>
</feature>
<feature type="domain" description="Chitin-binding type-2" evidence="9">
    <location>
        <begin position="1173"/>
        <end position="1231"/>
    </location>
</feature>
<gene>
    <name evidence="10" type="ORF">CAEBREN_25276</name>
</gene>
<dbReference type="InterPro" id="IPR051940">
    <property type="entry name" value="Chitin_bind-dev_reg"/>
</dbReference>
<feature type="region of interest" description="Disordered" evidence="7">
    <location>
        <begin position="667"/>
        <end position="745"/>
    </location>
</feature>
<dbReference type="InterPro" id="IPR002557">
    <property type="entry name" value="Chitin-bd_dom"/>
</dbReference>
<feature type="chain" id="PRO_5003405886" description="Chitin-binding type-2 domain-containing protein" evidence="8">
    <location>
        <begin position="22"/>
        <end position="1384"/>
    </location>
</feature>
<dbReference type="eggNOG" id="ENOG502SA2C">
    <property type="taxonomic scope" value="Eukaryota"/>
</dbReference>
<evidence type="ECO:0000256" key="8">
    <source>
        <dbReference type="SAM" id="SignalP"/>
    </source>
</evidence>
<protein>
    <recommendedName>
        <fullName evidence="9">Chitin-binding type-2 domain-containing protein</fullName>
    </recommendedName>
</protein>
<feature type="compositionally biased region" description="Low complexity" evidence="7">
    <location>
        <begin position="1061"/>
        <end position="1079"/>
    </location>
</feature>
<dbReference type="Pfam" id="PF01607">
    <property type="entry name" value="CBM_14"/>
    <property type="match status" value="8"/>
</dbReference>
<feature type="domain" description="Chitin-binding type-2" evidence="9">
    <location>
        <begin position="602"/>
        <end position="650"/>
    </location>
</feature>
<feature type="compositionally biased region" description="Low complexity" evidence="7">
    <location>
        <begin position="261"/>
        <end position="271"/>
    </location>
</feature>
<evidence type="ECO:0000259" key="9">
    <source>
        <dbReference type="PROSITE" id="PS50940"/>
    </source>
</evidence>
<dbReference type="InParanoid" id="G0NU93"/>
<keyword evidence="2" id="KW-0147">Chitin-binding</keyword>
<feature type="signal peptide" evidence="8">
    <location>
        <begin position="1"/>
        <end position="21"/>
    </location>
</feature>
<feature type="domain" description="Chitin-binding type-2" evidence="9">
    <location>
        <begin position="321"/>
        <end position="374"/>
    </location>
</feature>
<evidence type="ECO:0000313" key="10">
    <source>
        <dbReference type="EMBL" id="EGT37718.1"/>
    </source>
</evidence>
<keyword evidence="3 8" id="KW-0732">Signal</keyword>
<dbReference type="HOGENOM" id="CLU_261097_0_0_1"/>
<proteinExistence type="predicted"/>
<feature type="domain" description="Chitin-binding type-2" evidence="9">
    <location>
        <begin position="936"/>
        <end position="995"/>
    </location>
</feature>
<dbReference type="OMA" id="WGRKVVM"/>
<dbReference type="GO" id="GO:0008061">
    <property type="term" value="F:chitin binding"/>
    <property type="evidence" value="ECO:0007669"/>
    <property type="project" value="UniProtKB-KW"/>
</dbReference>
<feature type="domain" description="Chitin-binding type-2" evidence="9">
    <location>
        <begin position="94"/>
        <end position="139"/>
    </location>
</feature>
<organism evidence="11">
    <name type="scientific">Caenorhabditis brenneri</name>
    <name type="common">Nematode worm</name>
    <dbReference type="NCBI Taxonomy" id="135651"/>
    <lineage>
        <taxon>Eukaryota</taxon>
        <taxon>Metazoa</taxon>
        <taxon>Ecdysozoa</taxon>
        <taxon>Nematoda</taxon>
        <taxon>Chromadorea</taxon>
        <taxon>Rhabditida</taxon>
        <taxon>Rhabditina</taxon>
        <taxon>Rhabditomorpha</taxon>
        <taxon>Rhabditoidea</taxon>
        <taxon>Rhabditidae</taxon>
        <taxon>Peloderinae</taxon>
        <taxon>Caenorhabditis</taxon>
    </lineage>
</organism>
<dbReference type="Gene3D" id="2.170.140.10">
    <property type="entry name" value="Chitin binding domain"/>
    <property type="match status" value="4"/>
</dbReference>
<reference evidence="11" key="1">
    <citation type="submission" date="2011-07" db="EMBL/GenBank/DDBJ databases">
        <authorList>
            <consortium name="Caenorhabditis brenneri Sequencing and Analysis Consortium"/>
            <person name="Wilson R.K."/>
        </authorList>
    </citation>
    <scope>NUCLEOTIDE SEQUENCE [LARGE SCALE GENOMIC DNA]</scope>
    <source>
        <strain evidence="11">PB2801</strain>
    </source>
</reference>
<feature type="compositionally biased region" description="Low complexity" evidence="7">
    <location>
        <begin position="289"/>
        <end position="309"/>
    </location>
</feature>
<dbReference type="OrthoDB" id="6020543at2759"/>
<feature type="domain" description="Chitin-binding type-2" evidence="9">
    <location>
        <begin position="746"/>
        <end position="802"/>
    </location>
</feature>
<dbReference type="FunFam" id="2.170.140.10:FF:000009">
    <property type="entry name" value="Chondroitin proteoglycan 1"/>
    <property type="match status" value="1"/>
</dbReference>
<feature type="compositionally biased region" description="Polar residues" evidence="7">
    <location>
        <begin position="830"/>
        <end position="848"/>
    </location>
</feature>
<dbReference type="SMART" id="SM00494">
    <property type="entry name" value="ChtBD2"/>
    <property type="match status" value="11"/>
</dbReference>
<dbReference type="SUPFAM" id="SSF57625">
    <property type="entry name" value="Invertebrate chitin-binding proteins"/>
    <property type="match status" value="8"/>
</dbReference>
<dbReference type="FunCoup" id="G0NU93">
    <property type="interactions" value="18"/>
</dbReference>
<feature type="compositionally biased region" description="Low complexity" evidence="7">
    <location>
        <begin position="667"/>
        <end position="685"/>
    </location>
</feature>
<feature type="compositionally biased region" description="Acidic residues" evidence="7">
    <location>
        <begin position="168"/>
        <end position="180"/>
    </location>
</feature>
<feature type="compositionally biased region" description="Polar residues" evidence="7">
    <location>
        <begin position="1033"/>
        <end position="1049"/>
    </location>
</feature>
<feature type="region of interest" description="Disordered" evidence="7">
    <location>
        <begin position="156"/>
        <end position="198"/>
    </location>
</feature>
<dbReference type="PANTHER" id="PTHR23301:SF0">
    <property type="entry name" value="CHITIN-BINDING TYPE-2 DOMAIN-CONTAINING PROTEIN-RELATED"/>
    <property type="match status" value="1"/>
</dbReference>
<evidence type="ECO:0000256" key="4">
    <source>
        <dbReference type="ARBA" id="ARBA00022737"/>
    </source>
</evidence>
<keyword evidence="5" id="KW-1015">Disulfide bond</keyword>
<evidence type="ECO:0000256" key="1">
    <source>
        <dbReference type="ARBA" id="ARBA00022473"/>
    </source>
</evidence>
<feature type="domain" description="Chitin-binding type-2" evidence="9">
    <location>
        <begin position="199"/>
        <end position="246"/>
    </location>
</feature>
<feature type="compositionally biased region" description="Polar residues" evidence="7">
    <location>
        <begin position="802"/>
        <end position="821"/>
    </location>
</feature>
<accession>G0NU93</accession>
<sequence>MGPKLATVSLVLLTLFANSLQSPPSSSTIECPPYHNGSIAGNSCNQEYFKCVNGVRQAATCSEGNVFFEDGCIPAEQSPECQIADDTEDEPYEQFDCLSRPDGLHSVGCTNSFVNCVAGQAYEMYCPDDLVFNAKTSECQETCDDDDESQDDAAITATTTPSPSVYPGEDDGEGYDEGSGETEGYYEPQATTEEPDTVDFDCSGLDNGNYADGCSDVFYTCANGVAFRSVCPQGTVYNSNQNACDYDCTAATTTTTTPSYVPTTTTAAPTTQADEPKYTSTPQDDSWKTTTSGWEESTTTSGWETTATTPGFDDVTTTRAPIVCQEGQVTSFGMCSSRFNRCQNNAVRAKQCPVNTLFESSLVMCVFDLPQCLPVTIPPTPTYNSNGYASYGPPADTIVSPFDENVRLKPKFDRRRKYHHGPIQRPGYGNSYGNAPSYGNTVLENPFFIPRHHPYRHRGGYRHRGHRRPHYGPHVDSPFFTRFHGRAALNDQFKDHRRVRMGKINYEARDVVGNKRFLMDDGFDGRKARFLTSDIQQVFPEARHSKRRLGPREDPDGYKDDKTFAAKDLFGATRRKRSAYYGAQQYGQQQYTQITARQAQVNKDCQQYTTPTFLTFGDCFDQFIYCSGNGLNRMAACPVGETFNKALRACSEICGVVAPVATSTAATQTGDDSTWSATTTGSWSSNDDVTTFTTSAPSSFESYTTTQSSWNDESMTTQSSWNADEDVSTNSYGTPSEDATTKAPVGDQCSYVSSGLFAIGCSQKYIQCSHGAAMVRQCPASLYFNQESQTCTFRDKVKDCQSTDNDSVYSTPGQDQTTTSGYGNGYGASDDSTTTSGYGNNYGPSDDQTTTSGYRGGYGSSNDQTTTSGYKTNYGESNDQPSTTTSGYGLPSDDQTSTTSGYENTYEPSEDQPTTYQPSPAPYKPSVSEDQQDEPVNACTGLSDGSHGQGCSSSYIICKYGRLVKSLICPLGEGYDPSVQMCRTFSQIPAQACDQQETTTDSGLVQTLPYQTLADVLSTTTTTTVGYDEETTDSYMTVPSDDSTTTTASYGEEETSDAPYDEYTTTTTPAADATTTTTDSYNRGAYDVIEEEEEDVGYEQKCIAGSRASKGFCVQEYLECTSTGFVEKSCRVGKLFDSHSNRCVARISCGKEAIRDAIKDVIATTTAAPSKLDGRCAHVEGDAKFALSACHDVYLLCSHGAAQLQKCGRNLVFSNAKLECVSRESSYECNMASNQPVKSYYNHHGQSAFCDGKADGLYGNKKDCSAILQCFGGDLFEHSSCPSNLAFNDVTGTCDYPQKVSGCENHGRTEGVCTEHGSFIADVDDCKVFYRCVWGRKVVMKCPSGTVFNPLLSVCDWPSAVPSCSGGSSSPYGTSSSNDDNSGY</sequence>
<dbReference type="Gene3D" id="3.20.20.80">
    <property type="entry name" value="Glycosidases"/>
    <property type="match status" value="1"/>
</dbReference>
<dbReference type="PROSITE" id="PS50940">
    <property type="entry name" value="CHIT_BIND_II"/>
    <property type="match status" value="11"/>
</dbReference>
<feature type="compositionally biased region" description="Polar residues" evidence="7">
    <location>
        <begin position="686"/>
        <end position="738"/>
    </location>
</feature>
<feature type="region of interest" description="Disordered" evidence="7">
    <location>
        <begin position="800"/>
        <end position="948"/>
    </location>
</feature>
<keyword evidence="4" id="KW-0677">Repeat</keyword>
<feature type="region of interest" description="Disordered" evidence="7">
    <location>
        <begin position="1033"/>
        <end position="1079"/>
    </location>
</feature>
<evidence type="ECO:0000256" key="7">
    <source>
        <dbReference type="SAM" id="MobiDB-lite"/>
    </source>
</evidence>
<dbReference type="PANTHER" id="PTHR23301">
    <property type="entry name" value="CHITIN BINDING PERITROPHIN-A"/>
    <property type="match status" value="1"/>
</dbReference>
<dbReference type="STRING" id="135651.G0NU93"/>